<feature type="compositionally biased region" description="Pro residues" evidence="1">
    <location>
        <begin position="31"/>
        <end position="47"/>
    </location>
</feature>
<sequence>MSICPPVPPSYCLIVRLSVCPPVPLSICPPSVCPDPPTPPQKPPLPEFPHDPEGGDELEDDAPRRKNKAKGKVGTPGTWGVGAGARRRRWRTGTNPTCVTSAGSATRTARG</sequence>
<dbReference type="EMBL" id="LSYS01000970">
    <property type="protein sequence ID" value="OPJ89925.1"/>
    <property type="molecule type" value="Genomic_DNA"/>
</dbReference>
<gene>
    <name evidence="2" type="ORF">AV530_009503</name>
</gene>
<dbReference type="Proteomes" id="UP000190648">
    <property type="component" value="Unassembled WGS sequence"/>
</dbReference>
<proteinExistence type="predicted"/>
<accession>A0A1V4KZW3</accession>
<name>A0A1V4KZW3_PATFA</name>
<protein>
    <submittedName>
        <fullName evidence="2">Uncharacterized protein</fullName>
    </submittedName>
</protein>
<organism evidence="2 3">
    <name type="scientific">Patagioenas fasciata monilis</name>
    <dbReference type="NCBI Taxonomy" id="372326"/>
    <lineage>
        <taxon>Eukaryota</taxon>
        <taxon>Metazoa</taxon>
        <taxon>Chordata</taxon>
        <taxon>Craniata</taxon>
        <taxon>Vertebrata</taxon>
        <taxon>Euteleostomi</taxon>
        <taxon>Archelosauria</taxon>
        <taxon>Archosauria</taxon>
        <taxon>Dinosauria</taxon>
        <taxon>Saurischia</taxon>
        <taxon>Theropoda</taxon>
        <taxon>Coelurosauria</taxon>
        <taxon>Aves</taxon>
        <taxon>Neognathae</taxon>
        <taxon>Neoaves</taxon>
        <taxon>Columbimorphae</taxon>
        <taxon>Columbiformes</taxon>
        <taxon>Columbidae</taxon>
        <taxon>Patagioenas</taxon>
    </lineage>
</organism>
<feature type="compositionally biased region" description="Polar residues" evidence="1">
    <location>
        <begin position="95"/>
        <end position="111"/>
    </location>
</feature>
<comment type="caution">
    <text evidence="2">The sequence shown here is derived from an EMBL/GenBank/DDBJ whole genome shotgun (WGS) entry which is preliminary data.</text>
</comment>
<dbReference type="AlphaFoldDB" id="A0A1V4KZW3"/>
<feature type="region of interest" description="Disordered" evidence="1">
    <location>
        <begin position="30"/>
        <end position="111"/>
    </location>
</feature>
<evidence type="ECO:0000313" key="3">
    <source>
        <dbReference type="Proteomes" id="UP000190648"/>
    </source>
</evidence>
<evidence type="ECO:0000313" key="2">
    <source>
        <dbReference type="EMBL" id="OPJ89925.1"/>
    </source>
</evidence>
<keyword evidence="3" id="KW-1185">Reference proteome</keyword>
<reference evidence="2 3" key="1">
    <citation type="submission" date="2016-02" db="EMBL/GenBank/DDBJ databases">
        <title>Band-tailed pigeon sequencing and assembly.</title>
        <authorList>
            <person name="Soares A.E."/>
            <person name="Novak B.J."/>
            <person name="Rice E.S."/>
            <person name="O'Connell B."/>
            <person name="Chang D."/>
            <person name="Weber S."/>
            <person name="Shapiro B."/>
        </authorList>
    </citation>
    <scope>NUCLEOTIDE SEQUENCE [LARGE SCALE GENOMIC DNA]</scope>
    <source>
        <strain evidence="2">BTP2013</strain>
        <tissue evidence="2">Blood</tissue>
    </source>
</reference>
<evidence type="ECO:0000256" key="1">
    <source>
        <dbReference type="SAM" id="MobiDB-lite"/>
    </source>
</evidence>